<keyword evidence="2" id="KW-0645">Protease</keyword>
<keyword evidence="2" id="KW-0378">Hydrolase</keyword>
<gene>
    <name evidence="2" type="ORF">NC653_038915</name>
</gene>
<organism evidence="2 3">
    <name type="scientific">Populus alba x Populus x berolinensis</name>
    <dbReference type="NCBI Taxonomy" id="444605"/>
    <lineage>
        <taxon>Eukaryota</taxon>
        <taxon>Viridiplantae</taxon>
        <taxon>Streptophyta</taxon>
        <taxon>Embryophyta</taxon>
        <taxon>Tracheophyta</taxon>
        <taxon>Spermatophyta</taxon>
        <taxon>Magnoliopsida</taxon>
        <taxon>eudicotyledons</taxon>
        <taxon>Gunneridae</taxon>
        <taxon>Pentapetalae</taxon>
        <taxon>rosids</taxon>
        <taxon>fabids</taxon>
        <taxon>Malpighiales</taxon>
        <taxon>Salicaceae</taxon>
        <taxon>Saliceae</taxon>
        <taxon>Populus</taxon>
    </lineage>
</organism>
<comment type="caution">
    <text evidence="2">The sequence shown here is derived from an EMBL/GenBank/DDBJ whole genome shotgun (WGS) entry which is preliminary data.</text>
</comment>
<dbReference type="InterPro" id="IPR009003">
    <property type="entry name" value="Peptidase_S1_PA"/>
</dbReference>
<dbReference type="Proteomes" id="UP001164929">
    <property type="component" value="Chromosome 18"/>
</dbReference>
<name>A0AAD6PPS6_9ROSI</name>
<evidence type="ECO:0000313" key="2">
    <source>
        <dbReference type="EMBL" id="KAJ6956846.1"/>
    </source>
</evidence>
<sequence>MAIRMESRDVRLQGVTEKEIRSPWQRKARPRTGGCVALRSHSFEESFDKRIEENFYLDLPTKLSALKASQSVVSLVSRARRGVKNILVFPCSGTIIGSKLEENGSFTYTILTSANLLITRAASTSEDHPPLAPEPGIKVYVYLSSGDSFEGEIFGFNFHYNIAIIKFKSSSRFPTAILKHIDGSIPLTTKAELQNTSFGLRPHAEPSDLFNLCPGEKVIALGRHYLSHSLMVAPGAFRRGVRRPGVFRPRFSGPGFRDGDCVELLTASCRITVGGTGGPLINCNGEVIGINFDEHSYTSFLPINIASRCLECLEKNGRAPQPWFGVKVTSCNAISANMFEKIIQKFGHITEGVLVEEVIPESPACSSGVLPNDIIIRCGKQAVVSSSEFYGTLLDNTGESMEVIVMRPCLGRDLSLTIKVIDETNPKKYYRWPVPEHTF</sequence>
<dbReference type="Gene3D" id="2.30.42.10">
    <property type="match status" value="1"/>
</dbReference>
<keyword evidence="3" id="KW-1185">Reference proteome</keyword>
<dbReference type="PRINTS" id="PR00834">
    <property type="entry name" value="PROTEASES2C"/>
</dbReference>
<reference evidence="2 3" key="1">
    <citation type="journal article" date="2023" name="Mol. Ecol. Resour.">
        <title>Chromosome-level genome assembly of a triploid poplar Populus alba 'Berolinensis'.</title>
        <authorList>
            <person name="Chen S."/>
            <person name="Yu Y."/>
            <person name="Wang X."/>
            <person name="Wang S."/>
            <person name="Zhang T."/>
            <person name="Zhou Y."/>
            <person name="He R."/>
            <person name="Meng N."/>
            <person name="Wang Y."/>
            <person name="Liu W."/>
            <person name="Liu Z."/>
            <person name="Liu J."/>
            <person name="Guo Q."/>
            <person name="Huang H."/>
            <person name="Sederoff R.R."/>
            <person name="Wang G."/>
            <person name="Qu G."/>
            <person name="Chen S."/>
        </authorList>
    </citation>
    <scope>NUCLEOTIDE SEQUENCE [LARGE SCALE GENOMIC DNA]</scope>
    <source>
        <strain evidence="2">SC-2020</strain>
    </source>
</reference>
<dbReference type="Gene3D" id="2.40.10.10">
    <property type="entry name" value="Trypsin-like serine proteases"/>
    <property type="match status" value="2"/>
</dbReference>
<dbReference type="InterPro" id="IPR043504">
    <property type="entry name" value="Peptidase_S1_PA_chymotrypsin"/>
</dbReference>
<dbReference type="PANTHER" id="PTHR47389">
    <property type="entry name" value="OS09G0436400 PROTEIN"/>
    <property type="match status" value="1"/>
</dbReference>
<dbReference type="PANTHER" id="PTHR47389:SF4">
    <property type="entry name" value="OS09G0436400 PROTEIN"/>
    <property type="match status" value="1"/>
</dbReference>
<dbReference type="InterPro" id="IPR036034">
    <property type="entry name" value="PDZ_sf"/>
</dbReference>
<dbReference type="GO" id="GO:0006508">
    <property type="term" value="P:proteolysis"/>
    <property type="evidence" value="ECO:0007669"/>
    <property type="project" value="UniProtKB-KW"/>
</dbReference>
<dbReference type="EMBL" id="JAQIZT010000018">
    <property type="protein sequence ID" value="KAJ6956846.1"/>
    <property type="molecule type" value="Genomic_DNA"/>
</dbReference>
<dbReference type="Pfam" id="PF13365">
    <property type="entry name" value="Trypsin_2"/>
    <property type="match status" value="1"/>
</dbReference>
<evidence type="ECO:0000313" key="3">
    <source>
        <dbReference type="Proteomes" id="UP001164929"/>
    </source>
</evidence>
<dbReference type="GO" id="GO:0004252">
    <property type="term" value="F:serine-type endopeptidase activity"/>
    <property type="evidence" value="ECO:0007669"/>
    <property type="project" value="InterPro"/>
</dbReference>
<dbReference type="AlphaFoldDB" id="A0AAD6PPS6"/>
<accession>A0AAD6PPS6</accession>
<dbReference type="SUPFAM" id="SSF50494">
    <property type="entry name" value="Trypsin-like serine proteases"/>
    <property type="match status" value="1"/>
</dbReference>
<comment type="similarity">
    <text evidence="1">Belongs to the peptidase S1C family.</text>
</comment>
<protein>
    <submittedName>
        <fullName evidence="2">Protease Do-like 14</fullName>
    </submittedName>
</protein>
<evidence type="ECO:0000256" key="1">
    <source>
        <dbReference type="ARBA" id="ARBA00010541"/>
    </source>
</evidence>
<proteinExistence type="inferred from homology"/>
<dbReference type="InterPro" id="IPR001940">
    <property type="entry name" value="Peptidase_S1C"/>
</dbReference>
<dbReference type="SUPFAM" id="SSF50156">
    <property type="entry name" value="PDZ domain-like"/>
    <property type="match status" value="1"/>
</dbReference>